<comment type="caution">
    <text evidence="1">The sequence shown here is derived from an EMBL/GenBank/DDBJ whole genome shotgun (WGS) entry which is preliminary data.</text>
</comment>
<accession>A0A2A4SUB8</accession>
<protein>
    <submittedName>
        <fullName evidence="1">Uncharacterized protein</fullName>
    </submittedName>
</protein>
<dbReference type="AlphaFoldDB" id="A0A2A4SUB8"/>
<name>A0A2A4SUB8_9DELT</name>
<evidence type="ECO:0000313" key="2">
    <source>
        <dbReference type="Proteomes" id="UP000218113"/>
    </source>
</evidence>
<gene>
    <name evidence="1" type="ORF">COB67_11175</name>
</gene>
<sequence length="104" mass="11712">MGVHGVFKEWAMKEKAICILVGLILLIGAGSLYAANNTVFGYKKPSVCLNTNIRCVLKKTGQTKYWCLKSNLQRNLDSRRTTNPIRKTLRTNLGNCAKIIRIQE</sequence>
<reference evidence="2" key="1">
    <citation type="submission" date="2017-08" db="EMBL/GenBank/DDBJ databases">
        <title>A dynamic microbial community with high functional redundancy inhabits the cold, oxic subseafloor aquifer.</title>
        <authorList>
            <person name="Tully B.J."/>
            <person name="Wheat C.G."/>
            <person name="Glazer B.T."/>
            <person name="Huber J.A."/>
        </authorList>
    </citation>
    <scope>NUCLEOTIDE SEQUENCE [LARGE SCALE GENOMIC DNA]</scope>
</reference>
<dbReference type="Proteomes" id="UP000218113">
    <property type="component" value="Unassembled WGS sequence"/>
</dbReference>
<proteinExistence type="predicted"/>
<dbReference type="EMBL" id="NVSR01000117">
    <property type="protein sequence ID" value="PCI24986.1"/>
    <property type="molecule type" value="Genomic_DNA"/>
</dbReference>
<evidence type="ECO:0000313" key="1">
    <source>
        <dbReference type="EMBL" id="PCI24986.1"/>
    </source>
</evidence>
<organism evidence="1 2">
    <name type="scientific">SAR324 cluster bacterium</name>
    <dbReference type="NCBI Taxonomy" id="2024889"/>
    <lineage>
        <taxon>Bacteria</taxon>
        <taxon>Deltaproteobacteria</taxon>
        <taxon>SAR324 cluster</taxon>
    </lineage>
</organism>